<evidence type="ECO:0000313" key="1">
    <source>
        <dbReference type="EMBL" id="GKV53952.1"/>
    </source>
</evidence>
<comment type="caution">
    <text evidence="1">The sequence shown here is derived from an EMBL/GenBank/DDBJ whole genome shotgun (WGS) entry which is preliminary data.</text>
</comment>
<dbReference type="AlphaFoldDB" id="A0AAV5MZH7"/>
<dbReference type="PANTHER" id="PTHR31304:SF62">
    <property type="entry name" value="LOB DOMAIN-CONTAINING PROTEIN"/>
    <property type="match status" value="1"/>
</dbReference>
<sequence>MNPAHKTRLSKNPACAWVHRKPKRTLACGRMVNSVNDAVGLLWIGNWHVCQMAVETVLLGGTLWPLSELMVSPPASDETLEAT</sequence>
<dbReference type="PANTHER" id="PTHR31304">
    <property type="entry name" value="LOB DOMAIN-CONTAINING PROTEIN 38"/>
    <property type="match status" value="1"/>
</dbReference>
<evidence type="ECO:0000313" key="2">
    <source>
        <dbReference type="Proteomes" id="UP001054252"/>
    </source>
</evidence>
<keyword evidence="2" id="KW-1185">Reference proteome</keyword>
<dbReference type="GO" id="GO:0010468">
    <property type="term" value="P:regulation of gene expression"/>
    <property type="evidence" value="ECO:0007669"/>
    <property type="project" value="TreeGrafter"/>
</dbReference>
<reference evidence="1 2" key="1">
    <citation type="journal article" date="2021" name="Commun. Biol.">
        <title>The genome of Shorea leprosula (Dipterocarpaceae) highlights the ecological relevance of drought in aseasonal tropical rainforests.</title>
        <authorList>
            <person name="Ng K.K.S."/>
            <person name="Kobayashi M.J."/>
            <person name="Fawcett J.A."/>
            <person name="Hatakeyama M."/>
            <person name="Paape T."/>
            <person name="Ng C.H."/>
            <person name="Ang C.C."/>
            <person name="Tnah L.H."/>
            <person name="Lee C.T."/>
            <person name="Nishiyama T."/>
            <person name="Sese J."/>
            <person name="O'Brien M.J."/>
            <person name="Copetti D."/>
            <person name="Mohd Noor M.I."/>
            <person name="Ong R.C."/>
            <person name="Putra M."/>
            <person name="Sireger I.Z."/>
            <person name="Indrioko S."/>
            <person name="Kosugi Y."/>
            <person name="Izuno A."/>
            <person name="Isagi Y."/>
            <person name="Lee S.L."/>
            <person name="Shimizu K.K."/>
        </authorList>
    </citation>
    <scope>NUCLEOTIDE SEQUENCE [LARGE SCALE GENOMIC DNA]</scope>
    <source>
        <strain evidence="1">214</strain>
    </source>
</reference>
<protein>
    <submittedName>
        <fullName evidence="1">Uncharacterized protein</fullName>
    </submittedName>
</protein>
<name>A0AAV5MZH7_9ROSI</name>
<dbReference type="Proteomes" id="UP001054252">
    <property type="component" value="Unassembled WGS sequence"/>
</dbReference>
<organism evidence="1 2">
    <name type="scientific">Rubroshorea leprosula</name>
    <dbReference type="NCBI Taxonomy" id="152421"/>
    <lineage>
        <taxon>Eukaryota</taxon>
        <taxon>Viridiplantae</taxon>
        <taxon>Streptophyta</taxon>
        <taxon>Embryophyta</taxon>
        <taxon>Tracheophyta</taxon>
        <taxon>Spermatophyta</taxon>
        <taxon>Magnoliopsida</taxon>
        <taxon>eudicotyledons</taxon>
        <taxon>Gunneridae</taxon>
        <taxon>Pentapetalae</taxon>
        <taxon>rosids</taxon>
        <taxon>malvids</taxon>
        <taxon>Malvales</taxon>
        <taxon>Dipterocarpaceae</taxon>
        <taxon>Rubroshorea</taxon>
    </lineage>
</organism>
<accession>A0AAV5MZH7</accession>
<gene>
    <name evidence="1" type="ORF">SLEP1_g60463</name>
</gene>
<dbReference type="EMBL" id="BPVZ01002445">
    <property type="protein sequence ID" value="GKV53952.1"/>
    <property type="molecule type" value="Genomic_DNA"/>
</dbReference>
<proteinExistence type="predicted"/>